<sequence length="113" mass="13215">MVSTRAEVLQVVGSYSMLTPRSKLPPILYPPVEIGLEFELGLCWVDKRVCDEVRLLIRTRSLRQTQFPRPLHIRPIVHRTRLLARRYFRPNRWSETAGEVGESLQRSFQIPCV</sequence>
<reference evidence="1 2" key="1">
    <citation type="submission" date="2013-12" db="EMBL/GenBank/DDBJ databases">
        <authorList>
            <person name="Cubeta M."/>
            <person name="Pakala S."/>
            <person name="Fedorova N."/>
            <person name="Thomas E."/>
            <person name="Dean R."/>
            <person name="Jabaji S."/>
            <person name="Neate S."/>
            <person name="Toda T."/>
            <person name="Tavantzis S."/>
            <person name="Vilgalys R."/>
            <person name="Bharathan N."/>
            <person name="Pakala S."/>
            <person name="Losada L.S."/>
            <person name="Zafar N."/>
            <person name="Nierman W."/>
        </authorList>
    </citation>
    <scope>NUCLEOTIDE SEQUENCE [LARGE SCALE GENOMIC DNA]</scope>
    <source>
        <strain evidence="1 2">123E</strain>
    </source>
</reference>
<dbReference type="EMBL" id="AZST01000639">
    <property type="protein sequence ID" value="KEP47834.1"/>
    <property type="molecule type" value="Genomic_DNA"/>
</dbReference>
<organism evidence="1 2">
    <name type="scientific">Rhizoctonia solani 123E</name>
    <dbReference type="NCBI Taxonomy" id="1423351"/>
    <lineage>
        <taxon>Eukaryota</taxon>
        <taxon>Fungi</taxon>
        <taxon>Dikarya</taxon>
        <taxon>Basidiomycota</taxon>
        <taxon>Agaricomycotina</taxon>
        <taxon>Agaricomycetes</taxon>
        <taxon>Cantharellales</taxon>
        <taxon>Ceratobasidiaceae</taxon>
        <taxon>Rhizoctonia</taxon>
    </lineage>
</organism>
<dbReference type="HOGENOM" id="CLU_2134958_0_0_1"/>
<comment type="caution">
    <text evidence="1">The sequence shown here is derived from an EMBL/GenBank/DDBJ whole genome shotgun (WGS) entry which is preliminary data.</text>
</comment>
<protein>
    <submittedName>
        <fullName evidence="1">Uncharacterized protein</fullName>
    </submittedName>
</protein>
<keyword evidence="2" id="KW-1185">Reference proteome</keyword>
<evidence type="ECO:0000313" key="1">
    <source>
        <dbReference type="EMBL" id="KEP47834.1"/>
    </source>
</evidence>
<gene>
    <name evidence="1" type="ORF">V565_142240</name>
</gene>
<dbReference type="AlphaFoldDB" id="A0A074RLZ0"/>
<name>A0A074RLZ0_9AGAM</name>
<evidence type="ECO:0000313" key="2">
    <source>
        <dbReference type="Proteomes" id="UP000027456"/>
    </source>
</evidence>
<accession>A0A074RLZ0</accession>
<dbReference type="Proteomes" id="UP000027456">
    <property type="component" value="Unassembled WGS sequence"/>
</dbReference>
<proteinExistence type="predicted"/>